<gene>
    <name evidence="2" type="ORF">GCM10023210_18350</name>
</gene>
<feature type="signal peptide" evidence="1">
    <location>
        <begin position="1"/>
        <end position="21"/>
    </location>
</feature>
<evidence type="ECO:0008006" key="4">
    <source>
        <dbReference type="Google" id="ProtNLM"/>
    </source>
</evidence>
<name>A0ABP9M4Z5_9FLAO</name>
<evidence type="ECO:0000256" key="1">
    <source>
        <dbReference type="SAM" id="SignalP"/>
    </source>
</evidence>
<dbReference type="Proteomes" id="UP001500353">
    <property type="component" value="Unassembled WGS sequence"/>
</dbReference>
<proteinExistence type="predicted"/>
<feature type="chain" id="PRO_5046775585" description="DUF5020 domain-containing protein" evidence="1">
    <location>
        <begin position="22"/>
        <end position="211"/>
    </location>
</feature>
<evidence type="ECO:0000313" key="2">
    <source>
        <dbReference type="EMBL" id="GAA5091228.1"/>
    </source>
</evidence>
<dbReference type="RefSeq" id="WP_345202761.1">
    <property type="nucleotide sequence ID" value="NZ_BAABHX010000003.1"/>
</dbReference>
<sequence length="211" mass="24046">MKKKISIILFVLLNVFSYAQSQVYIDVLGGHKGLTSEFFFLEPIDKAGKWNVISRSEMHLPEYETEHPQFVNYNILSYNLIKNFGVTAGTYASSTHPFSARLGLGYLKESEKFMVYANVSSAVTKDPDAQIMVILGYLPEISENWRLVFRTELRTAISYDHGHEFSAQQLKLGLQCKEKVGFGIGAEFEQHGRGEHLEHEFNIGPFVRLNF</sequence>
<reference evidence="3" key="1">
    <citation type="journal article" date="2019" name="Int. J. Syst. Evol. Microbiol.">
        <title>The Global Catalogue of Microorganisms (GCM) 10K type strain sequencing project: providing services to taxonomists for standard genome sequencing and annotation.</title>
        <authorList>
            <consortium name="The Broad Institute Genomics Platform"/>
            <consortium name="The Broad Institute Genome Sequencing Center for Infectious Disease"/>
            <person name="Wu L."/>
            <person name="Ma J."/>
        </authorList>
    </citation>
    <scope>NUCLEOTIDE SEQUENCE [LARGE SCALE GENOMIC DNA]</scope>
    <source>
        <strain evidence="3">JCM 18019</strain>
    </source>
</reference>
<keyword evidence="3" id="KW-1185">Reference proteome</keyword>
<keyword evidence="1" id="KW-0732">Signal</keyword>
<dbReference type="EMBL" id="BAABHX010000003">
    <property type="protein sequence ID" value="GAA5091228.1"/>
    <property type="molecule type" value="Genomic_DNA"/>
</dbReference>
<accession>A0ABP9M4Z5</accession>
<evidence type="ECO:0000313" key="3">
    <source>
        <dbReference type="Proteomes" id="UP001500353"/>
    </source>
</evidence>
<organism evidence="2 3">
    <name type="scientific">Chryseobacterium ginsengisoli</name>
    <dbReference type="NCBI Taxonomy" id="363853"/>
    <lineage>
        <taxon>Bacteria</taxon>
        <taxon>Pseudomonadati</taxon>
        <taxon>Bacteroidota</taxon>
        <taxon>Flavobacteriia</taxon>
        <taxon>Flavobacteriales</taxon>
        <taxon>Weeksellaceae</taxon>
        <taxon>Chryseobacterium group</taxon>
        <taxon>Chryseobacterium</taxon>
    </lineage>
</organism>
<comment type="caution">
    <text evidence="2">The sequence shown here is derived from an EMBL/GenBank/DDBJ whole genome shotgun (WGS) entry which is preliminary data.</text>
</comment>
<protein>
    <recommendedName>
        <fullName evidence="4">DUF5020 domain-containing protein</fullName>
    </recommendedName>
</protein>